<protein>
    <recommendedName>
        <fullName evidence="8">G protein-coupled receptor</fullName>
    </recommendedName>
</protein>
<dbReference type="PANTHER" id="PTHR46561">
    <property type="entry name" value="SERPENTINE RECEPTOR, CLASS AB (CLASS A-LIKE)-RELATED"/>
    <property type="match status" value="1"/>
</dbReference>
<comment type="subcellular location">
    <subcellularLocation>
        <location evidence="1">Membrane</location>
        <topology evidence="1">Multi-pass membrane protein</topology>
    </subcellularLocation>
</comment>
<evidence type="ECO:0000256" key="1">
    <source>
        <dbReference type="ARBA" id="ARBA00004141"/>
    </source>
</evidence>
<dbReference type="AlphaFoldDB" id="A0AAV5U060"/>
<dbReference type="Pfam" id="PF10292">
    <property type="entry name" value="7TM_GPCR_Srab"/>
    <property type="match status" value="1"/>
</dbReference>
<proteinExistence type="predicted"/>
<dbReference type="EMBL" id="BTSX01000005">
    <property type="protein sequence ID" value="GMS99799.1"/>
    <property type="molecule type" value="Genomic_DNA"/>
</dbReference>
<dbReference type="Gene3D" id="1.20.1070.10">
    <property type="entry name" value="Rhodopsin 7-helix transmembrane proteins"/>
    <property type="match status" value="1"/>
</dbReference>
<feature type="transmembrane region" description="Helical" evidence="5">
    <location>
        <begin position="81"/>
        <end position="100"/>
    </location>
</feature>
<feature type="transmembrane region" description="Helical" evidence="5">
    <location>
        <begin position="120"/>
        <end position="144"/>
    </location>
</feature>
<evidence type="ECO:0000313" key="6">
    <source>
        <dbReference type="EMBL" id="GMS99799.1"/>
    </source>
</evidence>
<dbReference type="Proteomes" id="UP001432027">
    <property type="component" value="Unassembled WGS sequence"/>
</dbReference>
<evidence type="ECO:0008006" key="8">
    <source>
        <dbReference type="Google" id="ProtNLM"/>
    </source>
</evidence>
<dbReference type="InterPro" id="IPR053286">
    <property type="entry name" value="Nematode_rcpt-like_srab"/>
</dbReference>
<gene>
    <name evidence="6" type="ORF">PENTCL1PPCAC_21974</name>
</gene>
<evidence type="ECO:0000256" key="4">
    <source>
        <dbReference type="ARBA" id="ARBA00023136"/>
    </source>
</evidence>
<accession>A0AAV5U060</accession>
<evidence type="ECO:0000256" key="2">
    <source>
        <dbReference type="ARBA" id="ARBA00022692"/>
    </source>
</evidence>
<evidence type="ECO:0000313" key="7">
    <source>
        <dbReference type="Proteomes" id="UP001432027"/>
    </source>
</evidence>
<evidence type="ECO:0000256" key="3">
    <source>
        <dbReference type="ARBA" id="ARBA00022989"/>
    </source>
</evidence>
<organism evidence="6 7">
    <name type="scientific">Pristionchus entomophagus</name>
    <dbReference type="NCBI Taxonomy" id="358040"/>
    <lineage>
        <taxon>Eukaryota</taxon>
        <taxon>Metazoa</taxon>
        <taxon>Ecdysozoa</taxon>
        <taxon>Nematoda</taxon>
        <taxon>Chromadorea</taxon>
        <taxon>Rhabditida</taxon>
        <taxon>Rhabditina</taxon>
        <taxon>Diplogasteromorpha</taxon>
        <taxon>Diplogasteroidea</taxon>
        <taxon>Neodiplogasteridae</taxon>
        <taxon>Pristionchus</taxon>
    </lineage>
</organism>
<name>A0AAV5U060_9BILA</name>
<reference evidence="6" key="1">
    <citation type="submission" date="2023-10" db="EMBL/GenBank/DDBJ databases">
        <title>Genome assembly of Pristionchus species.</title>
        <authorList>
            <person name="Yoshida K."/>
            <person name="Sommer R.J."/>
        </authorList>
    </citation>
    <scope>NUCLEOTIDE SEQUENCE</scope>
    <source>
        <strain evidence="6">RS0144</strain>
    </source>
</reference>
<dbReference type="PANTHER" id="PTHR46561:SF11">
    <property type="entry name" value="SERPENTINE RECEPTOR CLASS ALPHA_BETA-14"/>
    <property type="match status" value="1"/>
</dbReference>
<keyword evidence="4 5" id="KW-0472">Membrane</keyword>
<dbReference type="GO" id="GO:0016020">
    <property type="term" value="C:membrane"/>
    <property type="evidence" value="ECO:0007669"/>
    <property type="project" value="UniProtKB-SubCell"/>
</dbReference>
<dbReference type="InterPro" id="IPR019408">
    <property type="entry name" value="7TM_GPCR_serpentine_rcpt_Srab"/>
</dbReference>
<keyword evidence="3 5" id="KW-1133">Transmembrane helix</keyword>
<keyword evidence="2 5" id="KW-0812">Transmembrane</keyword>
<comment type="caution">
    <text evidence="6">The sequence shown here is derived from an EMBL/GenBank/DDBJ whole genome shotgun (WGS) entry which is preliminary data.</text>
</comment>
<keyword evidence="7" id="KW-1185">Reference proteome</keyword>
<sequence>MFWTFMLCFITFVDHARIISILFIGSPIDLVSTYNFCLLKTAPQCLAIYGSVSSMFMMSFERYTASTALSTYEKSCTSYGYKLAVGHLLMVILCTFLYFVSYGHEGGETAYCTMTSSSGLVLAVESIILILEDLWTFVMFNSLLRTNKNRLKSTVSFTLTERMEESRNRQILETNTATGEQLNAAYTAVIQAAW</sequence>
<evidence type="ECO:0000256" key="5">
    <source>
        <dbReference type="SAM" id="Phobius"/>
    </source>
</evidence>
<feature type="non-terminal residue" evidence="6">
    <location>
        <position position="194"/>
    </location>
</feature>